<dbReference type="STRING" id="428990.SAMN06295987_101408"/>
<reference evidence="2" key="1">
    <citation type="submission" date="2017-02" db="EMBL/GenBank/DDBJ databases">
        <authorList>
            <person name="Varghese N."/>
            <person name="Submissions S."/>
        </authorList>
    </citation>
    <scope>NUCLEOTIDE SEQUENCE [LARGE SCALE GENOMIC DNA]</scope>
    <source>
        <strain evidence="2">SM117</strain>
    </source>
</reference>
<evidence type="ECO:0000313" key="2">
    <source>
        <dbReference type="Proteomes" id="UP000190989"/>
    </source>
</evidence>
<accession>A0A1U6GTU9</accession>
<protein>
    <submittedName>
        <fullName evidence="1">Uncharacterized protein</fullName>
    </submittedName>
</protein>
<organism evidence="1 2">
    <name type="scientific">Novosphingobium mathurense</name>
    <dbReference type="NCBI Taxonomy" id="428990"/>
    <lineage>
        <taxon>Bacteria</taxon>
        <taxon>Pseudomonadati</taxon>
        <taxon>Pseudomonadota</taxon>
        <taxon>Alphaproteobacteria</taxon>
        <taxon>Sphingomonadales</taxon>
        <taxon>Sphingomonadaceae</taxon>
        <taxon>Novosphingobium</taxon>
    </lineage>
</organism>
<gene>
    <name evidence="1" type="ORF">SAMN06295987_101408</name>
</gene>
<evidence type="ECO:0000313" key="1">
    <source>
        <dbReference type="EMBL" id="SLJ86898.1"/>
    </source>
</evidence>
<sequence length="62" mass="6528">MARHEKTPTHLGDGVGALQETAYDAETYTLSRFRAQALAARYALPIEHAAIVAPLALGGAHG</sequence>
<keyword evidence="2" id="KW-1185">Reference proteome</keyword>
<dbReference type="AlphaFoldDB" id="A0A1U6GTU9"/>
<name>A0A1U6GTU9_9SPHN</name>
<proteinExistence type="predicted"/>
<dbReference type="EMBL" id="FVZE01000001">
    <property type="protein sequence ID" value="SLJ86898.1"/>
    <property type="molecule type" value="Genomic_DNA"/>
</dbReference>
<dbReference type="Proteomes" id="UP000190989">
    <property type="component" value="Unassembled WGS sequence"/>
</dbReference>